<evidence type="ECO:0000313" key="1">
    <source>
        <dbReference type="EMBL" id="MFB9449257.1"/>
    </source>
</evidence>
<dbReference type="RefSeq" id="WP_223103475.1">
    <property type="nucleotide sequence ID" value="NZ_CP061913.1"/>
</dbReference>
<accession>A0ABV5MK73</accession>
<sequence length="232" mass="24903">MSWRIRPSVFLVAADGPATVTFRVSHTDAVTHRAAVTLGAPAAQRSWFTLAEPVRDCPPGATITFEVLIRPDLTTPVTIELTAAVDGAVSEPVVIVVRPDTPWQLAAEPGELVLAIGWGPTPVAVTAAGPFGRRVRLDARTFTQDVEFPPVNPREDPYYEDPGYLTSLRIDRPERTLASGPETFTVTVLPAEQSGIIKPPMFVRFELADTAGPVVAAAGLTITEDLSDPELL</sequence>
<organism evidence="1 2">
    <name type="scientific">Dactylosporangium vinaceum</name>
    <dbReference type="NCBI Taxonomy" id="53362"/>
    <lineage>
        <taxon>Bacteria</taxon>
        <taxon>Bacillati</taxon>
        <taxon>Actinomycetota</taxon>
        <taxon>Actinomycetes</taxon>
        <taxon>Micromonosporales</taxon>
        <taxon>Micromonosporaceae</taxon>
        <taxon>Dactylosporangium</taxon>
    </lineage>
</organism>
<name>A0ABV5MK73_9ACTN</name>
<proteinExistence type="predicted"/>
<protein>
    <submittedName>
        <fullName evidence="1">Uncharacterized protein</fullName>
    </submittedName>
</protein>
<keyword evidence="2" id="KW-1185">Reference proteome</keyword>
<dbReference type="EMBL" id="JBHMCA010000065">
    <property type="protein sequence ID" value="MFB9449257.1"/>
    <property type="molecule type" value="Genomic_DNA"/>
</dbReference>
<comment type="caution">
    <text evidence="1">The sequence shown here is derived from an EMBL/GenBank/DDBJ whole genome shotgun (WGS) entry which is preliminary data.</text>
</comment>
<reference evidence="1 2" key="1">
    <citation type="submission" date="2024-09" db="EMBL/GenBank/DDBJ databases">
        <authorList>
            <person name="Sun Q."/>
            <person name="Mori K."/>
        </authorList>
    </citation>
    <scope>NUCLEOTIDE SEQUENCE [LARGE SCALE GENOMIC DNA]</scope>
    <source>
        <strain evidence="1 2">JCM 3307</strain>
    </source>
</reference>
<evidence type="ECO:0000313" key="2">
    <source>
        <dbReference type="Proteomes" id="UP001589608"/>
    </source>
</evidence>
<dbReference type="Proteomes" id="UP001589608">
    <property type="component" value="Unassembled WGS sequence"/>
</dbReference>
<gene>
    <name evidence="1" type="ORF">ACFFTR_39790</name>
</gene>